<keyword evidence="2" id="KW-1185">Reference proteome</keyword>
<feature type="non-terminal residue" evidence="1">
    <location>
        <position position="1"/>
    </location>
</feature>
<dbReference type="EMBL" id="JADFTS010000004">
    <property type="protein sequence ID" value="KAF9611113.1"/>
    <property type="molecule type" value="Genomic_DNA"/>
</dbReference>
<evidence type="ECO:0000313" key="2">
    <source>
        <dbReference type="Proteomes" id="UP000631114"/>
    </source>
</evidence>
<comment type="caution">
    <text evidence="1">The sequence shown here is derived from an EMBL/GenBank/DDBJ whole genome shotgun (WGS) entry which is preliminary data.</text>
</comment>
<sequence>SRYLKHLEYEVAIHFCLYMVDLVFPHHENEIAFRAVLLVTRVTVAILPRP</sequence>
<name>A0A835I8C0_9MAGN</name>
<protein>
    <submittedName>
        <fullName evidence="1">Uncharacterized protein</fullName>
    </submittedName>
</protein>
<evidence type="ECO:0000313" key="1">
    <source>
        <dbReference type="EMBL" id="KAF9611113.1"/>
    </source>
</evidence>
<dbReference type="AlphaFoldDB" id="A0A835I8C0"/>
<proteinExistence type="predicted"/>
<reference evidence="1 2" key="1">
    <citation type="submission" date="2020-10" db="EMBL/GenBank/DDBJ databases">
        <title>The Coptis chinensis genome and diversification of protoberbering-type alkaloids.</title>
        <authorList>
            <person name="Wang B."/>
            <person name="Shu S."/>
            <person name="Song C."/>
            <person name="Liu Y."/>
        </authorList>
    </citation>
    <scope>NUCLEOTIDE SEQUENCE [LARGE SCALE GENOMIC DNA]</scope>
    <source>
        <strain evidence="1">HL-2020</strain>
        <tissue evidence="1">Leaf</tissue>
    </source>
</reference>
<accession>A0A835I8C0</accession>
<dbReference type="Proteomes" id="UP000631114">
    <property type="component" value="Unassembled WGS sequence"/>
</dbReference>
<gene>
    <name evidence="1" type="ORF">IFM89_027006</name>
</gene>
<organism evidence="1 2">
    <name type="scientific">Coptis chinensis</name>
    <dbReference type="NCBI Taxonomy" id="261450"/>
    <lineage>
        <taxon>Eukaryota</taxon>
        <taxon>Viridiplantae</taxon>
        <taxon>Streptophyta</taxon>
        <taxon>Embryophyta</taxon>
        <taxon>Tracheophyta</taxon>
        <taxon>Spermatophyta</taxon>
        <taxon>Magnoliopsida</taxon>
        <taxon>Ranunculales</taxon>
        <taxon>Ranunculaceae</taxon>
        <taxon>Coptidoideae</taxon>
        <taxon>Coptis</taxon>
    </lineage>
</organism>